<gene>
    <name evidence="2" type="ORF">BN2476_730003</name>
</gene>
<feature type="compositionally biased region" description="Basic and acidic residues" evidence="1">
    <location>
        <begin position="1"/>
        <end position="11"/>
    </location>
</feature>
<organism evidence="2 3">
    <name type="scientific">Paraburkholderia piptadeniae</name>
    <dbReference type="NCBI Taxonomy" id="1701573"/>
    <lineage>
        <taxon>Bacteria</taxon>
        <taxon>Pseudomonadati</taxon>
        <taxon>Pseudomonadota</taxon>
        <taxon>Betaproteobacteria</taxon>
        <taxon>Burkholderiales</taxon>
        <taxon>Burkholderiaceae</taxon>
        <taxon>Paraburkholderia</taxon>
    </lineage>
</organism>
<evidence type="ECO:0000313" key="2">
    <source>
        <dbReference type="EMBL" id="SIT49908.1"/>
    </source>
</evidence>
<evidence type="ECO:0000313" key="3">
    <source>
        <dbReference type="Proteomes" id="UP000195569"/>
    </source>
</evidence>
<comment type="caution">
    <text evidence="2">The sequence shown here is derived from an EMBL/GenBank/DDBJ whole genome shotgun (WGS) entry which is preliminary data.</text>
</comment>
<feature type="compositionally biased region" description="Basic and acidic residues" evidence="1">
    <location>
        <begin position="21"/>
        <end position="42"/>
    </location>
</feature>
<dbReference type="EMBL" id="CYGY02000073">
    <property type="protein sequence ID" value="SIT49908.1"/>
    <property type="molecule type" value="Genomic_DNA"/>
</dbReference>
<name>A0A1N7SR35_9BURK</name>
<evidence type="ECO:0000256" key="1">
    <source>
        <dbReference type="SAM" id="MobiDB-lite"/>
    </source>
</evidence>
<keyword evidence="3" id="KW-1185">Reference proteome</keyword>
<dbReference type="Proteomes" id="UP000195569">
    <property type="component" value="Unassembled WGS sequence"/>
</dbReference>
<reference evidence="2" key="1">
    <citation type="submission" date="2016-12" db="EMBL/GenBank/DDBJ databases">
        <authorList>
            <person name="Moulin L."/>
        </authorList>
    </citation>
    <scope>NUCLEOTIDE SEQUENCE [LARGE SCALE GENOMIC DNA]</scope>
    <source>
        <strain evidence="2">STM 7183</strain>
    </source>
</reference>
<proteinExistence type="predicted"/>
<feature type="region of interest" description="Disordered" evidence="1">
    <location>
        <begin position="1"/>
        <end position="42"/>
    </location>
</feature>
<accession>A0A1N7SR35</accession>
<sequence>MRRVHRADGQYRHGHHAGLLHARDRPRGQRRMAQAERGHSGDRYRAGRVLSWRLGDLILWIVAAIRVLPFAGQHPFFFVATPEHAGIASDRADYLHKAIV</sequence>
<dbReference type="AlphaFoldDB" id="A0A1N7SR35"/>
<protein>
    <submittedName>
        <fullName evidence="2">Uncharacterized protein</fullName>
    </submittedName>
</protein>